<keyword evidence="1" id="KW-0732">Signal</keyword>
<evidence type="ECO:0000313" key="2">
    <source>
        <dbReference type="EMBL" id="TPG61041.1"/>
    </source>
</evidence>
<evidence type="ECO:0000313" key="3">
    <source>
        <dbReference type="Proteomes" id="UP000317078"/>
    </source>
</evidence>
<feature type="signal peptide" evidence="1">
    <location>
        <begin position="1"/>
        <end position="28"/>
    </location>
</feature>
<comment type="caution">
    <text evidence="2">The sequence shown here is derived from an EMBL/GenBank/DDBJ whole genome shotgun (WGS) entry which is preliminary data.</text>
</comment>
<dbReference type="OrthoDB" id="8452874at2"/>
<dbReference type="AlphaFoldDB" id="A0A502GGY1"/>
<dbReference type="EMBL" id="RCZP01000001">
    <property type="protein sequence ID" value="TPG61041.1"/>
    <property type="molecule type" value="Genomic_DNA"/>
</dbReference>
<evidence type="ECO:0000256" key="1">
    <source>
        <dbReference type="SAM" id="SignalP"/>
    </source>
</evidence>
<accession>A0A502GGY1</accession>
<proteinExistence type="predicted"/>
<organism evidence="2 3">
    <name type="scientific">Muricoccus nepalensis</name>
    <dbReference type="NCBI Taxonomy" id="1854500"/>
    <lineage>
        <taxon>Bacteria</taxon>
        <taxon>Pseudomonadati</taxon>
        <taxon>Pseudomonadota</taxon>
        <taxon>Alphaproteobacteria</taxon>
        <taxon>Acetobacterales</taxon>
        <taxon>Roseomonadaceae</taxon>
        <taxon>Muricoccus</taxon>
    </lineage>
</organism>
<protein>
    <submittedName>
        <fullName evidence="2">ABC transporter permease</fullName>
    </submittedName>
</protein>
<sequence>MSPRAPARRAAAAALAALAGLAPAGARAQGQVYDPEPPPDSAYVRFVNALGEEVALRPAFMPALRLGTRPEERVTVYNVAPRVSGGREIVVEASAGRRSARVVLHLQPKSFNTVLLQASADGGIAATPLTDPVDFNRARARLSFYNVAGCADASVLLAPDGPAVFPGPVASGAMATRTVQPVTAELRVGCAGAAAPDVKLEGLEAGGMYSLWLLRPEGQGLVAFIGRDATARWRN</sequence>
<reference evidence="2 3" key="1">
    <citation type="journal article" date="2019" name="Environ. Microbiol.">
        <title>Species interactions and distinct microbial communities in high Arctic permafrost affected cryosols are associated with the CH4 and CO2 gas fluxes.</title>
        <authorList>
            <person name="Altshuler I."/>
            <person name="Hamel J."/>
            <person name="Turney S."/>
            <person name="Magnuson E."/>
            <person name="Levesque R."/>
            <person name="Greer C."/>
            <person name="Whyte L.G."/>
        </authorList>
    </citation>
    <scope>NUCLEOTIDE SEQUENCE [LARGE SCALE GENOMIC DNA]</scope>
    <source>
        <strain evidence="2 3">S9.3B</strain>
    </source>
</reference>
<dbReference type="RefSeq" id="WP_140880746.1">
    <property type="nucleotide sequence ID" value="NZ_RCZP01000001.1"/>
</dbReference>
<feature type="chain" id="PRO_5021418136" evidence="1">
    <location>
        <begin position="29"/>
        <end position="235"/>
    </location>
</feature>
<name>A0A502GGY1_9PROT</name>
<keyword evidence="3" id="KW-1185">Reference proteome</keyword>
<dbReference type="Proteomes" id="UP000317078">
    <property type="component" value="Unassembled WGS sequence"/>
</dbReference>
<gene>
    <name evidence="2" type="ORF">EAH89_00270</name>
</gene>